<feature type="compositionally biased region" description="Acidic residues" evidence="1">
    <location>
        <begin position="434"/>
        <end position="448"/>
    </location>
</feature>
<reference evidence="2 3" key="1">
    <citation type="submission" date="2015-09" db="EMBL/GenBank/DDBJ databases">
        <title>Draft genome of a European isolate of the apple canker pathogen Neonectria ditissima.</title>
        <authorList>
            <person name="Gomez-Cortecero A."/>
            <person name="Harrison R.J."/>
            <person name="Armitage A.D."/>
        </authorList>
    </citation>
    <scope>NUCLEOTIDE SEQUENCE [LARGE SCALE GENOMIC DNA]</scope>
    <source>
        <strain evidence="2 3">R09/05</strain>
    </source>
</reference>
<feature type="compositionally biased region" description="Acidic residues" evidence="1">
    <location>
        <begin position="457"/>
        <end position="466"/>
    </location>
</feature>
<feature type="compositionally biased region" description="Acidic residues" evidence="1">
    <location>
        <begin position="481"/>
        <end position="492"/>
    </location>
</feature>
<dbReference type="OrthoDB" id="2281895at2759"/>
<feature type="region of interest" description="Disordered" evidence="1">
    <location>
        <begin position="387"/>
        <end position="577"/>
    </location>
</feature>
<feature type="compositionally biased region" description="Basic and acidic residues" evidence="1">
    <location>
        <begin position="545"/>
        <end position="559"/>
    </location>
</feature>
<dbReference type="AlphaFoldDB" id="A0A0P7BPM6"/>
<organism evidence="2 3">
    <name type="scientific">Neonectria ditissima</name>
    <dbReference type="NCBI Taxonomy" id="78410"/>
    <lineage>
        <taxon>Eukaryota</taxon>
        <taxon>Fungi</taxon>
        <taxon>Dikarya</taxon>
        <taxon>Ascomycota</taxon>
        <taxon>Pezizomycotina</taxon>
        <taxon>Sordariomycetes</taxon>
        <taxon>Hypocreomycetidae</taxon>
        <taxon>Hypocreales</taxon>
        <taxon>Nectriaceae</taxon>
        <taxon>Neonectria</taxon>
    </lineage>
</organism>
<protein>
    <submittedName>
        <fullName evidence="2">Uncharacterized protein</fullName>
    </submittedName>
</protein>
<proteinExistence type="predicted"/>
<evidence type="ECO:0000313" key="3">
    <source>
        <dbReference type="Proteomes" id="UP000050424"/>
    </source>
</evidence>
<dbReference type="Proteomes" id="UP000050424">
    <property type="component" value="Unassembled WGS sequence"/>
</dbReference>
<evidence type="ECO:0000313" key="2">
    <source>
        <dbReference type="EMBL" id="KPM43321.1"/>
    </source>
</evidence>
<gene>
    <name evidence="2" type="ORF">AK830_g3280</name>
</gene>
<sequence>MPYTSRRLIEYSRYSHPDPPKPSLEPCSPTASESGLHDAFAGDIGSPSNDQQDDCTERDQSRTDLARPLLELYDFAMKTPPLPSIVCRLNSQDGQWDSITRDIIAICYNIFRETTWDDLDEPIRIEFTRMTPDAQRLMGMPYGNIHLFAARIWRILDEAIFQKTKTDSIQWVSPYFKHQNDMLQELRKSKPGAPHSYMTRIWREWDHRSVFLFQGTTPTWSNRIRPECFRQIIADGIGPLFPETPDGGSVLLLDKIAFMLLYWERVFSYCQDYHYFSFGHPGTLETSGFTFRKKLSCTTAMKALDDCFIDEGNTFEGRRVDLIVSPMVMTVQFSRPDFPRIPRMEVPMVVCAGWIQNLENDLDSDKQSERMSDVGLDAAVLGDTECLEDEEGENTSNAGLDATDSGNAEDPDRMEDKEGAILSDAGLEKTPPVDAEDPDRMEDEDGEIDSGNAGDLDQMEDKEDEILSNVGLEKTPLGNAEDPDQMEDEEGENTSNAGLDEIDSGNAQEPDRMENEDGETDSGNSSDLDQMEDEDGETVSGNTDNSDKMKDKRGERTGEARPGNVEEPERRTKKSKT</sequence>
<feature type="compositionally biased region" description="Basic and acidic residues" evidence="1">
    <location>
        <begin position="410"/>
        <end position="419"/>
    </location>
</feature>
<feature type="region of interest" description="Disordered" evidence="1">
    <location>
        <begin position="1"/>
        <end position="60"/>
    </location>
</feature>
<feature type="compositionally biased region" description="Basic and acidic residues" evidence="1">
    <location>
        <begin position="7"/>
        <end position="19"/>
    </location>
</feature>
<keyword evidence="3" id="KW-1185">Reference proteome</keyword>
<accession>A0A0P7BPM6</accession>
<evidence type="ECO:0000256" key="1">
    <source>
        <dbReference type="SAM" id="MobiDB-lite"/>
    </source>
</evidence>
<comment type="caution">
    <text evidence="2">The sequence shown here is derived from an EMBL/GenBank/DDBJ whole genome shotgun (WGS) entry which is preliminary data.</text>
</comment>
<name>A0A0P7BPM6_9HYPO</name>
<dbReference type="EMBL" id="LKCW01000035">
    <property type="protein sequence ID" value="KPM43321.1"/>
    <property type="molecule type" value="Genomic_DNA"/>
</dbReference>